<keyword evidence="3" id="KW-1185">Reference proteome</keyword>
<accession>A0A3P7PQT8</accession>
<keyword evidence="1" id="KW-0175">Coiled coil</keyword>
<feature type="coiled-coil region" evidence="1">
    <location>
        <begin position="12"/>
        <end position="60"/>
    </location>
</feature>
<dbReference type="Gene3D" id="1.20.5.300">
    <property type="match status" value="1"/>
</dbReference>
<dbReference type="OrthoDB" id="5849780at2759"/>
<reference evidence="2 3" key="1">
    <citation type="submission" date="2018-11" db="EMBL/GenBank/DDBJ databases">
        <authorList>
            <consortium name="Pathogen Informatics"/>
        </authorList>
    </citation>
    <scope>NUCLEOTIDE SEQUENCE [LARGE SCALE GENOMIC DNA]</scope>
</reference>
<evidence type="ECO:0000256" key="1">
    <source>
        <dbReference type="SAM" id="Coils"/>
    </source>
</evidence>
<dbReference type="AlphaFoldDB" id="A0A3P7PQT8"/>
<proteinExistence type="predicted"/>
<dbReference type="EMBL" id="UYRT01079340">
    <property type="protein sequence ID" value="VDN20516.1"/>
    <property type="molecule type" value="Genomic_DNA"/>
</dbReference>
<dbReference type="Proteomes" id="UP000271098">
    <property type="component" value="Unassembled WGS sequence"/>
</dbReference>
<gene>
    <name evidence="2" type="ORF">GPUH_LOCUS12474</name>
</gene>
<evidence type="ECO:0000313" key="3">
    <source>
        <dbReference type="Proteomes" id="UP000271098"/>
    </source>
</evidence>
<name>A0A3P7PQT8_9BILA</name>
<organism evidence="2 3">
    <name type="scientific">Gongylonema pulchrum</name>
    <dbReference type="NCBI Taxonomy" id="637853"/>
    <lineage>
        <taxon>Eukaryota</taxon>
        <taxon>Metazoa</taxon>
        <taxon>Ecdysozoa</taxon>
        <taxon>Nematoda</taxon>
        <taxon>Chromadorea</taxon>
        <taxon>Rhabditida</taxon>
        <taxon>Spirurina</taxon>
        <taxon>Spiruromorpha</taxon>
        <taxon>Spiruroidea</taxon>
        <taxon>Gongylonematidae</taxon>
        <taxon>Gongylonema</taxon>
    </lineage>
</organism>
<protein>
    <submittedName>
        <fullName evidence="2">Uncharacterized protein</fullName>
    </submittedName>
</protein>
<evidence type="ECO:0000313" key="2">
    <source>
        <dbReference type="EMBL" id="VDN20516.1"/>
    </source>
</evidence>
<sequence length="68" mass="7691">MRFRLNSITSMLTKKEQEVGRLTEELENAKLLHSELIEKISSLEAALEESRKEVANIRAAAAVIKPVR</sequence>